<reference evidence="1" key="1">
    <citation type="submission" date="2019-11" db="EMBL/GenBank/DDBJ databases">
        <authorList>
            <person name="Feng L."/>
        </authorList>
    </citation>
    <scope>NUCLEOTIDE SEQUENCE</scope>
    <source>
        <strain evidence="1">CTertiumLFYP3</strain>
    </source>
</reference>
<organism evidence="1">
    <name type="scientific">Clostridium tertium</name>
    <dbReference type="NCBI Taxonomy" id="1559"/>
    <lineage>
        <taxon>Bacteria</taxon>
        <taxon>Bacillati</taxon>
        <taxon>Bacillota</taxon>
        <taxon>Clostridia</taxon>
        <taxon>Eubacteriales</taxon>
        <taxon>Clostridiaceae</taxon>
        <taxon>Clostridium</taxon>
    </lineage>
</organism>
<dbReference type="EMBL" id="CACRTO010000005">
    <property type="protein sequence ID" value="VYT71876.1"/>
    <property type="molecule type" value="Genomic_DNA"/>
</dbReference>
<accession>A0A6N2Z190</accession>
<sequence>MFVGGEFVNTNIVNSKKETMEFEKYCKDEGISSIHLRREICKSCSIKRKEFIKRILGLIKKIMKYRRNRLLS</sequence>
<name>A0A6N2Z190_9CLOT</name>
<dbReference type="RefSeq" id="WP_156624669.1">
    <property type="nucleotide sequence ID" value="NZ_CACRTO010000005.1"/>
</dbReference>
<protein>
    <submittedName>
        <fullName evidence="1">Uncharacterized protein</fullName>
    </submittedName>
</protein>
<gene>
    <name evidence="1" type="ORF">CTLFYP3_00519</name>
</gene>
<proteinExistence type="predicted"/>
<dbReference type="AlphaFoldDB" id="A0A6N2Z190"/>
<evidence type="ECO:0000313" key="1">
    <source>
        <dbReference type="EMBL" id="VYT71876.1"/>
    </source>
</evidence>